<evidence type="ECO:0000313" key="3">
    <source>
        <dbReference type="EMBL" id="KAJ4309241.1"/>
    </source>
</evidence>
<organism evidence="3 4">
    <name type="scientific">Fusarium piperis</name>
    <dbReference type="NCBI Taxonomy" id="1435070"/>
    <lineage>
        <taxon>Eukaryota</taxon>
        <taxon>Fungi</taxon>
        <taxon>Dikarya</taxon>
        <taxon>Ascomycota</taxon>
        <taxon>Pezizomycotina</taxon>
        <taxon>Sordariomycetes</taxon>
        <taxon>Hypocreomycetidae</taxon>
        <taxon>Hypocreales</taxon>
        <taxon>Nectriaceae</taxon>
        <taxon>Fusarium</taxon>
        <taxon>Fusarium solani species complex</taxon>
    </lineage>
</organism>
<evidence type="ECO:0000256" key="1">
    <source>
        <dbReference type="ARBA" id="ARBA00006484"/>
    </source>
</evidence>
<dbReference type="Proteomes" id="UP001140502">
    <property type="component" value="Unassembled WGS sequence"/>
</dbReference>
<accession>A0A9W8TBL9</accession>
<keyword evidence="4" id="KW-1185">Reference proteome</keyword>
<keyword evidence="2" id="KW-0560">Oxidoreductase</keyword>
<name>A0A9W8TBL9_9HYPO</name>
<sequence length="177" mass="19405">MDKINILINNAGVVAFQHLEFTKDGHEINHLSHFLFFELLKPGLLAATTPEFNSRIVILSPTAHLLNSFNDSDNYNDQKGGYSSWGAYAQSKTADLYMASELERRYGPEGLHATSVHPGGIMTGLSQHLPDSEVEAFKGDGNLMKYLKSPEQGAATTVWAAVGKGWRARAAGIWRTA</sequence>
<gene>
    <name evidence="3" type="ORF">N0V84_011622</name>
</gene>
<dbReference type="GO" id="GO:0016491">
    <property type="term" value="F:oxidoreductase activity"/>
    <property type="evidence" value="ECO:0007669"/>
    <property type="project" value="UniProtKB-KW"/>
</dbReference>
<dbReference type="PANTHER" id="PTHR24320:SF272">
    <property type="entry name" value="NAD(P)-BINDING ROSSMANN-FOLD SUPERFAMILY PROTEIN"/>
    <property type="match status" value="1"/>
</dbReference>
<dbReference type="EMBL" id="JAPEUR010000451">
    <property type="protein sequence ID" value="KAJ4309241.1"/>
    <property type="molecule type" value="Genomic_DNA"/>
</dbReference>
<proteinExistence type="inferred from homology"/>
<protein>
    <submittedName>
        <fullName evidence="3">Uncharacterized protein</fullName>
    </submittedName>
</protein>
<dbReference type="SUPFAM" id="SSF51735">
    <property type="entry name" value="NAD(P)-binding Rossmann-fold domains"/>
    <property type="match status" value="1"/>
</dbReference>
<dbReference type="Gene3D" id="3.40.50.720">
    <property type="entry name" value="NAD(P)-binding Rossmann-like Domain"/>
    <property type="match status" value="1"/>
</dbReference>
<dbReference type="InterPro" id="IPR036291">
    <property type="entry name" value="NAD(P)-bd_dom_sf"/>
</dbReference>
<dbReference type="PRINTS" id="PR00081">
    <property type="entry name" value="GDHRDH"/>
</dbReference>
<reference evidence="3" key="1">
    <citation type="submission" date="2022-10" db="EMBL/GenBank/DDBJ databases">
        <title>Tapping the CABI collections for fungal endophytes: first genome assemblies for Collariella, Neodidymelliopsis, Ascochyta clinopodiicola, Didymella pomorum, Didymosphaeria variabile, Neocosmospora piperis and Neocucurbitaria cava.</title>
        <authorList>
            <person name="Hill R."/>
        </authorList>
    </citation>
    <scope>NUCLEOTIDE SEQUENCE</scope>
    <source>
        <strain evidence="3">IMI 366586</strain>
    </source>
</reference>
<dbReference type="AlphaFoldDB" id="A0A9W8TBL9"/>
<dbReference type="InterPro" id="IPR002347">
    <property type="entry name" value="SDR_fam"/>
</dbReference>
<comment type="similarity">
    <text evidence="1">Belongs to the short-chain dehydrogenases/reductases (SDR) family.</text>
</comment>
<comment type="caution">
    <text evidence="3">The sequence shown here is derived from an EMBL/GenBank/DDBJ whole genome shotgun (WGS) entry which is preliminary data.</text>
</comment>
<evidence type="ECO:0000256" key="2">
    <source>
        <dbReference type="ARBA" id="ARBA00023002"/>
    </source>
</evidence>
<dbReference type="PANTHER" id="PTHR24320">
    <property type="entry name" value="RETINOL DEHYDROGENASE"/>
    <property type="match status" value="1"/>
</dbReference>
<dbReference type="OrthoDB" id="191139at2759"/>
<evidence type="ECO:0000313" key="4">
    <source>
        <dbReference type="Proteomes" id="UP001140502"/>
    </source>
</evidence>